<comment type="caution">
    <text evidence="2">The sequence shown here is derived from an EMBL/GenBank/DDBJ whole genome shotgun (WGS) entry which is preliminary data.</text>
</comment>
<keyword evidence="1" id="KW-1133">Transmembrane helix</keyword>
<name>A0AAW6E5Y7_9FIRM</name>
<proteinExistence type="predicted"/>
<keyword evidence="1" id="KW-0472">Membrane</keyword>
<protein>
    <submittedName>
        <fullName evidence="2">Uncharacterized protein</fullName>
    </submittedName>
</protein>
<dbReference type="AlphaFoldDB" id="A0AAW6E5Y7"/>
<feature type="transmembrane region" description="Helical" evidence="1">
    <location>
        <begin position="196"/>
        <end position="215"/>
    </location>
</feature>
<gene>
    <name evidence="2" type="ORF">PNV70_14285</name>
</gene>
<accession>A0AAW6E5Y7</accession>
<evidence type="ECO:0000313" key="2">
    <source>
        <dbReference type="EMBL" id="MDB8743230.1"/>
    </source>
</evidence>
<dbReference type="RefSeq" id="WP_118160453.1">
    <property type="nucleotide sequence ID" value="NZ_JADMNX010000014.1"/>
</dbReference>
<dbReference type="EMBL" id="JAQMLS010000014">
    <property type="protein sequence ID" value="MDB8743230.1"/>
    <property type="molecule type" value="Genomic_DNA"/>
</dbReference>
<evidence type="ECO:0000256" key="1">
    <source>
        <dbReference type="SAM" id="Phobius"/>
    </source>
</evidence>
<organism evidence="2 3">
    <name type="scientific">Ruminococcus bicirculans</name>
    <name type="common">ex Wegman et al. 2014</name>
    <dbReference type="NCBI Taxonomy" id="1160721"/>
    <lineage>
        <taxon>Bacteria</taxon>
        <taxon>Bacillati</taxon>
        <taxon>Bacillota</taxon>
        <taxon>Clostridia</taxon>
        <taxon>Eubacteriales</taxon>
        <taxon>Oscillospiraceae</taxon>
        <taxon>Ruminococcus</taxon>
    </lineage>
</organism>
<evidence type="ECO:0000313" key="3">
    <source>
        <dbReference type="Proteomes" id="UP001211421"/>
    </source>
</evidence>
<dbReference type="Proteomes" id="UP001211421">
    <property type="component" value="Unassembled WGS sequence"/>
</dbReference>
<feature type="transmembrane region" description="Helical" evidence="1">
    <location>
        <begin position="133"/>
        <end position="154"/>
    </location>
</feature>
<sequence>MATITLYAGKVNQMSSLINHARKAVKEYKSDLKSLKSKVLSIDESICDVDDVISSIKSSTQTQEDKIESLESLKENINEYISDVMIIDQNAADAINKSKNDFYDKYEYLKPDIEKSWLEEKWDSACEWCKENWQSIVSVFVTIVIVVGIVILSISTFGTAIPVIAVGVVGAIVGISGQLISDIISCAITGDWDGNWQSYIGSAIGGFAGGVLLLLTNPIAACSAEAAISTFFGENLENITGGQKRSTFEILFDTGLSTGTAAFFSVALSKITGKLSKTLSKKIPVFKRLSGINSYDASFKMVITKLKQGSIKKFHYKTIRNGVISGLSGGALENIASGFFDGIKEWYDEWRELLQN</sequence>
<feature type="transmembrane region" description="Helical" evidence="1">
    <location>
        <begin position="161"/>
        <end position="184"/>
    </location>
</feature>
<reference evidence="2" key="1">
    <citation type="submission" date="2023-01" db="EMBL/GenBank/DDBJ databases">
        <title>Human gut microbiome strain richness.</title>
        <authorList>
            <person name="Chen-Liaw A."/>
        </authorList>
    </citation>
    <scope>NUCLEOTIDE SEQUENCE</scope>
    <source>
        <strain evidence="2">D59st1_B8_D59t2_181005</strain>
    </source>
</reference>
<keyword evidence="1" id="KW-0812">Transmembrane</keyword>